<proteinExistence type="predicted"/>
<dbReference type="InterPro" id="IPR011992">
    <property type="entry name" value="EF-hand-dom_pair"/>
</dbReference>
<organism evidence="3 4">
    <name type="scientific">Paragonimus heterotremus</name>
    <dbReference type="NCBI Taxonomy" id="100268"/>
    <lineage>
        <taxon>Eukaryota</taxon>
        <taxon>Metazoa</taxon>
        <taxon>Spiralia</taxon>
        <taxon>Lophotrochozoa</taxon>
        <taxon>Platyhelminthes</taxon>
        <taxon>Trematoda</taxon>
        <taxon>Digenea</taxon>
        <taxon>Plagiorchiida</taxon>
        <taxon>Troglotremata</taxon>
        <taxon>Troglotrematidae</taxon>
        <taxon>Paragonimus</taxon>
    </lineage>
</organism>
<dbReference type="EMBL" id="LUCH01018747">
    <property type="protein sequence ID" value="KAF5394384.1"/>
    <property type="molecule type" value="Genomic_DNA"/>
</dbReference>
<dbReference type="AlphaFoldDB" id="A0A8J4SYC5"/>
<evidence type="ECO:0000259" key="2">
    <source>
        <dbReference type="Pfam" id="PF13202"/>
    </source>
</evidence>
<dbReference type="PANTHER" id="PTHR10827">
    <property type="entry name" value="RETICULOCALBIN"/>
    <property type="match status" value="1"/>
</dbReference>
<gene>
    <name evidence="3" type="ORF">PHET_11662</name>
</gene>
<dbReference type="InterPro" id="IPR002048">
    <property type="entry name" value="EF_hand_dom"/>
</dbReference>
<dbReference type="Pfam" id="PF13202">
    <property type="entry name" value="EF-hand_5"/>
    <property type="match status" value="1"/>
</dbReference>
<dbReference type="GO" id="GO:0005509">
    <property type="term" value="F:calcium ion binding"/>
    <property type="evidence" value="ECO:0007669"/>
    <property type="project" value="InterPro"/>
</dbReference>
<keyword evidence="1" id="KW-0106">Calcium</keyword>
<keyword evidence="4" id="KW-1185">Reference proteome</keyword>
<dbReference type="PANTHER" id="PTHR10827:SF52">
    <property type="entry name" value="IP16409P"/>
    <property type="match status" value="1"/>
</dbReference>
<accession>A0A8J4SYC5</accession>
<evidence type="ECO:0000256" key="1">
    <source>
        <dbReference type="ARBA" id="ARBA00022837"/>
    </source>
</evidence>
<dbReference type="SUPFAM" id="SSF47473">
    <property type="entry name" value="EF-hand"/>
    <property type="match status" value="1"/>
</dbReference>
<dbReference type="Proteomes" id="UP000748531">
    <property type="component" value="Unassembled WGS sequence"/>
</dbReference>
<dbReference type="OrthoDB" id="6223661at2759"/>
<comment type="caution">
    <text evidence="3">The sequence shown here is derived from an EMBL/GenBank/DDBJ whole genome shotgun (WGS) entry which is preliminary data.</text>
</comment>
<evidence type="ECO:0000313" key="4">
    <source>
        <dbReference type="Proteomes" id="UP000748531"/>
    </source>
</evidence>
<name>A0A8J4SYC5_9TREM</name>
<evidence type="ECO:0000313" key="3">
    <source>
        <dbReference type="EMBL" id="KAF5394384.1"/>
    </source>
</evidence>
<dbReference type="PROSITE" id="PS00018">
    <property type="entry name" value="EF_HAND_1"/>
    <property type="match status" value="1"/>
</dbReference>
<reference evidence="3" key="1">
    <citation type="submission" date="2019-05" db="EMBL/GenBank/DDBJ databases">
        <title>Annotation for the trematode Paragonimus heterotremus.</title>
        <authorList>
            <person name="Choi Y.-J."/>
        </authorList>
    </citation>
    <scope>NUCLEOTIDE SEQUENCE</scope>
    <source>
        <strain evidence="3">LC</strain>
    </source>
</reference>
<protein>
    <recommendedName>
        <fullName evidence="2">EF-hand domain-containing protein</fullName>
    </recommendedName>
</protein>
<feature type="domain" description="EF-hand" evidence="2">
    <location>
        <begin position="87"/>
        <end position="104"/>
    </location>
</feature>
<dbReference type="GO" id="GO:0005783">
    <property type="term" value="C:endoplasmic reticulum"/>
    <property type="evidence" value="ECO:0007669"/>
    <property type="project" value="TreeGrafter"/>
</dbReference>
<dbReference type="InterPro" id="IPR018247">
    <property type="entry name" value="EF_Hand_1_Ca_BS"/>
</dbReference>
<sequence>MGICDADRNGLLSFNEHLKCSYSLSEDDLVRRVDSNLDTIVKSAKAERFRFDGADVNADEQLSLNELIMFMWPHNYPLMANAVVQTTMSNYDENNDGVISLDEFVATGEPQWI</sequence>
<dbReference type="Gene3D" id="1.10.238.10">
    <property type="entry name" value="EF-hand"/>
    <property type="match status" value="1"/>
</dbReference>